<evidence type="ECO:0000313" key="1">
    <source>
        <dbReference type="EMBL" id="RMM01991.1"/>
    </source>
</evidence>
<accession>A0A3M3ANL0</accession>
<dbReference type="Proteomes" id="UP000272627">
    <property type="component" value="Unassembled WGS sequence"/>
</dbReference>
<dbReference type="EMBL" id="RBOA01000141">
    <property type="protein sequence ID" value="RMM01991.1"/>
    <property type="molecule type" value="Genomic_DNA"/>
</dbReference>
<evidence type="ECO:0000313" key="2">
    <source>
        <dbReference type="Proteomes" id="UP000272627"/>
    </source>
</evidence>
<sequence length="516" mass="55236">MPDQLAACCINVFTARGAHSDVITSLMQQVLKTTDRVIAGTLVTGVRKRVERDQVDLARRVLEQLDHLDGVFNLVVDVLEHGVFNGEHTLFAQTGHVTAAGIKEHLQRVFLVDRHQLVTQRIVRRVQRQGQGNVDMLGKLIDHRYHAGGGQGHPALGNAIPQVIHHQIHGSNDIVEVQQRLTHAHHHHVGDGTVDGRRYAAKGFVGNPHLTDDFGGGEVAVEALLAGGAETAIQGTARLGRNTQGATLALRDIDGLDTAAGLYAHDPFTGAVAGDVLADHFGTANFGTGLELFAQGLADVRHRVEIVDAEVVNPLHDLTGTEALLPDRVEEFLHFLLSQPQQVGFTSRCNHEFTLHSSVKNDLASGYFGSCEEVRDFASGGCFRIGAMNSVGVDGVSEISADGAGSSFFRVGSAHQLTVQSDSVFAFQNLNDNRTGDHEGNQVAEETASAVLSVETFSFGLGQLLQLGSDNAQTGFFETSGDLADYVLGNGVRLDDGESTLNSHGETPEAVIEAKN</sequence>
<organism evidence="1 2">
    <name type="scientific">Pseudomonas amygdali pv. eriobotryae</name>
    <dbReference type="NCBI Taxonomy" id="129137"/>
    <lineage>
        <taxon>Bacteria</taxon>
        <taxon>Pseudomonadati</taxon>
        <taxon>Pseudomonadota</taxon>
        <taxon>Gammaproteobacteria</taxon>
        <taxon>Pseudomonadales</taxon>
        <taxon>Pseudomonadaceae</taxon>
        <taxon>Pseudomonas</taxon>
        <taxon>Pseudomonas amygdali</taxon>
    </lineage>
</organism>
<dbReference type="AlphaFoldDB" id="A0A3M3ANL0"/>
<name>A0A3M3ANL0_PSEA0</name>
<proteinExistence type="predicted"/>
<reference evidence="1 2" key="1">
    <citation type="submission" date="2018-08" db="EMBL/GenBank/DDBJ databases">
        <title>Recombination of ecologically and evolutionarily significant loci maintains genetic cohesion in the Pseudomonas syringae species complex.</title>
        <authorList>
            <person name="Dillon M."/>
            <person name="Thakur S."/>
            <person name="Almeida R.N.D."/>
            <person name="Weir B.S."/>
            <person name="Guttman D.S."/>
        </authorList>
    </citation>
    <scope>NUCLEOTIDE SEQUENCE [LARGE SCALE GENOMIC DNA]</scope>
    <source>
        <strain evidence="1 2">ICMP 8636</strain>
    </source>
</reference>
<gene>
    <name evidence="1" type="ORF">ALQ86_05738</name>
</gene>
<comment type="caution">
    <text evidence="1">The sequence shown here is derived from an EMBL/GenBank/DDBJ whole genome shotgun (WGS) entry which is preliminary data.</text>
</comment>
<protein>
    <submittedName>
        <fullName evidence="1">Uncharacterized protein</fullName>
    </submittedName>
</protein>